<dbReference type="NCBIfam" id="NF004231">
    <property type="entry name" value="PRK05679.1"/>
    <property type="match status" value="1"/>
</dbReference>
<evidence type="ECO:0000313" key="7">
    <source>
        <dbReference type="EMBL" id="CAB4713542.1"/>
    </source>
</evidence>
<comment type="cofactor">
    <cofactor evidence="1">
        <name>FMN</name>
        <dbReference type="ChEBI" id="CHEBI:58210"/>
    </cofactor>
</comment>
<evidence type="ECO:0000256" key="3">
    <source>
        <dbReference type="ARBA" id="ARBA00022643"/>
    </source>
</evidence>
<keyword evidence="2" id="KW-0285">Flavoprotein</keyword>
<dbReference type="PIRSF" id="PIRSF000190">
    <property type="entry name" value="Pyd_amn-ph_oxd"/>
    <property type="match status" value="1"/>
</dbReference>
<dbReference type="EMBL" id="CAFAAA010000055">
    <property type="protein sequence ID" value="CAB4788142.1"/>
    <property type="molecule type" value="Genomic_DNA"/>
</dbReference>
<dbReference type="InterPro" id="IPR019740">
    <property type="entry name" value="Pyridox_Oxase_CS"/>
</dbReference>
<sequence length="221" mass="25356">MSEKSFGRDEIAAMRRSYGEIGLEALPDDPFVAFESWLLEAHKNPVIVEANAMVLSTSDSDSRITTRTVLLKDISQGGFTFFTNYSSRKGHSIEINANVALLFPWYAMERQVSISGVAEKISRQESDDYFATRPWSSQIGAWASHQSADLSSREELEQRFEGAKQKWPEGSVVPCPPQWGGYRVMPLQIEFWQGRYSRLHDRLRYERSTIDANWELGRYYP</sequence>
<evidence type="ECO:0000256" key="2">
    <source>
        <dbReference type="ARBA" id="ARBA00022630"/>
    </source>
</evidence>
<dbReference type="Pfam" id="PF10590">
    <property type="entry name" value="PNP_phzG_C"/>
    <property type="match status" value="1"/>
</dbReference>
<feature type="domain" description="Pyridoxine 5'-phosphate oxidase dimerisation C-terminal" evidence="6">
    <location>
        <begin position="179"/>
        <end position="221"/>
    </location>
</feature>
<dbReference type="GO" id="GO:0004733">
    <property type="term" value="F:pyridoxamine phosphate oxidase activity"/>
    <property type="evidence" value="ECO:0007669"/>
    <property type="project" value="InterPro"/>
</dbReference>
<dbReference type="SUPFAM" id="SSF50475">
    <property type="entry name" value="FMN-binding split barrel"/>
    <property type="match status" value="1"/>
</dbReference>
<dbReference type="InterPro" id="IPR019576">
    <property type="entry name" value="Pyridoxamine_oxidase_dimer_C"/>
</dbReference>
<dbReference type="GO" id="GO:0008615">
    <property type="term" value="P:pyridoxine biosynthetic process"/>
    <property type="evidence" value="ECO:0007669"/>
    <property type="project" value="InterPro"/>
</dbReference>
<accession>A0A6J6WTQ8</accession>
<feature type="domain" description="Pyridoxamine 5'-phosphate oxidase N-terminal" evidence="5">
    <location>
        <begin position="46"/>
        <end position="165"/>
    </location>
</feature>
<dbReference type="Pfam" id="PF01243">
    <property type="entry name" value="PNPOx_N"/>
    <property type="match status" value="1"/>
</dbReference>
<dbReference type="AlphaFoldDB" id="A0A6J6WTQ8"/>
<reference evidence="8" key="1">
    <citation type="submission" date="2020-05" db="EMBL/GenBank/DDBJ databases">
        <authorList>
            <person name="Chiriac C."/>
            <person name="Salcher M."/>
            <person name="Ghai R."/>
            <person name="Kavagutti S V."/>
        </authorList>
    </citation>
    <scope>NUCLEOTIDE SEQUENCE</scope>
</reference>
<proteinExistence type="inferred from homology"/>
<dbReference type="Gene3D" id="2.30.110.10">
    <property type="entry name" value="Electron Transport, Fmn-binding Protein, Chain A"/>
    <property type="match status" value="1"/>
</dbReference>
<evidence type="ECO:0000313" key="9">
    <source>
        <dbReference type="EMBL" id="CAB4838555.1"/>
    </source>
</evidence>
<evidence type="ECO:0000259" key="5">
    <source>
        <dbReference type="Pfam" id="PF01243"/>
    </source>
</evidence>
<dbReference type="PANTHER" id="PTHR10851:SF0">
    <property type="entry name" value="PYRIDOXINE-5'-PHOSPHATE OXIDASE"/>
    <property type="match status" value="1"/>
</dbReference>
<dbReference type="GO" id="GO:0010181">
    <property type="term" value="F:FMN binding"/>
    <property type="evidence" value="ECO:0007669"/>
    <property type="project" value="InterPro"/>
</dbReference>
<protein>
    <submittedName>
        <fullName evidence="8">Unannotated protein</fullName>
    </submittedName>
</protein>
<evidence type="ECO:0000313" key="8">
    <source>
        <dbReference type="EMBL" id="CAB4788142.1"/>
    </source>
</evidence>
<evidence type="ECO:0000256" key="4">
    <source>
        <dbReference type="ARBA" id="ARBA00023002"/>
    </source>
</evidence>
<dbReference type="NCBIfam" id="TIGR00558">
    <property type="entry name" value="pdxH"/>
    <property type="match status" value="1"/>
</dbReference>
<dbReference type="PROSITE" id="PS01064">
    <property type="entry name" value="PYRIDOX_OXIDASE"/>
    <property type="match status" value="1"/>
</dbReference>
<gene>
    <name evidence="7" type="ORF">UFOPK2662_00248</name>
    <name evidence="8" type="ORF">UFOPK2942_01200</name>
    <name evidence="9" type="ORF">UFOPK3232_00688</name>
</gene>
<dbReference type="EMBL" id="CAEZYI010000007">
    <property type="protein sequence ID" value="CAB4713542.1"/>
    <property type="molecule type" value="Genomic_DNA"/>
</dbReference>
<dbReference type="InterPro" id="IPR000659">
    <property type="entry name" value="Pyridox_Oxase"/>
</dbReference>
<organism evidence="8">
    <name type="scientific">freshwater metagenome</name>
    <dbReference type="NCBI Taxonomy" id="449393"/>
    <lineage>
        <taxon>unclassified sequences</taxon>
        <taxon>metagenomes</taxon>
        <taxon>ecological metagenomes</taxon>
    </lineage>
</organism>
<dbReference type="EMBL" id="CAFARE010000020">
    <property type="protein sequence ID" value="CAB4838555.1"/>
    <property type="molecule type" value="Genomic_DNA"/>
</dbReference>
<evidence type="ECO:0000259" key="6">
    <source>
        <dbReference type="Pfam" id="PF10590"/>
    </source>
</evidence>
<name>A0A6J6WTQ8_9ZZZZ</name>
<evidence type="ECO:0000256" key="1">
    <source>
        <dbReference type="ARBA" id="ARBA00001917"/>
    </source>
</evidence>
<dbReference type="InterPro" id="IPR011576">
    <property type="entry name" value="Pyridox_Oxase_N"/>
</dbReference>
<dbReference type="HAMAP" id="MF_01629">
    <property type="entry name" value="PdxH"/>
    <property type="match status" value="1"/>
</dbReference>
<keyword evidence="3" id="KW-0288">FMN</keyword>
<dbReference type="PANTHER" id="PTHR10851">
    <property type="entry name" value="PYRIDOXINE-5-PHOSPHATE OXIDASE"/>
    <property type="match status" value="1"/>
</dbReference>
<keyword evidence="4" id="KW-0560">Oxidoreductase</keyword>
<dbReference type="InterPro" id="IPR012349">
    <property type="entry name" value="Split_barrel_FMN-bd"/>
</dbReference>